<reference evidence="2" key="2">
    <citation type="journal article" date="2021" name="PeerJ">
        <title>Extensive microbial diversity within the chicken gut microbiome revealed by metagenomics and culture.</title>
        <authorList>
            <person name="Gilroy R."/>
            <person name="Ravi A."/>
            <person name="Getino M."/>
            <person name="Pursley I."/>
            <person name="Horton D.L."/>
            <person name="Alikhan N.F."/>
            <person name="Baker D."/>
            <person name="Gharbi K."/>
            <person name="Hall N."/>
            <person name="Watson M."/>
            <person name="Adriaenssens E.M."/>
            <person name="Foster-Nyarko E."/>
            <person name="Jarju S."/>
            <person name="Secka A."/>
            <person name="Antonio M."/>
            <person name="Oren A."/>
            <person name="Chaudhuri R.R."/>
            <person name="La Ragione R."/>
            <person name="Hildebrand F."/>
            <person name="Pallen M.J."/>
        </authorList>
    </citation>
    <scope>NUCLEOTIDE SEQUENCE</scope>
    <source>
        <strain evidence="2">6276</strain>
    </source>
</reference>
<name>A0A9D1EX66_9BACT</name>
<accession>A0A9D1EX66</accession>
<organism evidence="2 3">
    <name type="scientific">Candidatus Scatousia excrementigallinarum</name>
    <dbReference type="NCBI Taxonomy" id="2840935"/>
    <lineage>
        <taxon>Bacteria</taxon>
        <taxon>Candidatus Scatousia</taxon>
    </lineage>
</organism>
<comment type="caution">
    <text evidence="2">The sequence shown here is derived from an EMBL/GenBank/DDBJ whole genome shotgun (WGS) entry which is preliminary data.</text>
</comment>
<keyword evidence="1" id="KW-0812">Transmembrane</keyword>
<feature type="transmembrane region" description="Helical" evidence="1">
    <location>
        <begin position="38"/>
        <end position="62"/>
    </location>
</feature>
<sequence>MKYKKTMLVLSIVLGVSLIALFGSVVVALVLREQGYEYVPAFLCAGGFSITLIGSAYALVVLSSKIDRAKLQDKKNRALQYKRGRKYFLNNFNGDLLNWVTIQLRGFRCDRIAGGQIFTKQEKNYISAFFVAEYMISAEYKDQLEHIKKLAECVLYDLLKIYKRVSFLECVFLFAKDEWTQQEAEFFESFIGYWDTQSENNNLVKDYYFNYCGVDLRTGQLHFFQTQKSDTGYEADVSCLIENELQPQCVKVFRVKYR</sequence>
<keyword evidence="1" id="KW-1133">Transmembrane helix</keyword>
<gene>
    <name evidence="2" type="ORF">IAC10_01270</name>
</gene>
<evidence type="ECO:0000256" key="1">
    <source>
        <dbReference type="SAM" id="Phobius"/>
    </source>
</evidence>
<reference evidence="2" key="1">
    <citation type="submission" date="2020-10" db="EMBL/GenBank/DDBJ databases">
        <authorList>
            <person name="Gilroy R."/>
        </authorList>
    </citation>
    <scope>NUCLEOTIDE SEQUENCE</scope>
    <source>
        <strain evidence="2">6276</strain>
    </source>
</reference>
<keyword evidence="1" id="KW-0472">Membrane</keyword>
<evidence type="ECO:0000313" key="2">
    <source>
        <dbReference type="EMBL" id="HIS35249.1"/>
    </source>
</evidence>
<dbReference type="Proteomes" id="UP000823928">
    <property type="component" value="Unassembled WGS sequence"/>
</dbReference>
<protein>
    <submittedName>
        <fullName evidence="2">Uncharacterized protein</fullName>
    </submittedName>
</protein>
<evidence type="ECO:0000313" key="3">
    <source>
        <dbReference type="Proteomes" id="UP000823928"/>
    </source>
</evidence>
<dbReference type="AlphaFoldDB" id="A0A9D1EX66"/>
<proteinExistence type="predicted"/>
<dbReference type="EMBL" id="DVIU01000026">
    <property type="protein sequence ID" value="HIS35249.1"/>
    <property type="molecule type" value="Genomic_DNA"/>
</dbReference>